<keyword evidence="2 3" id="KW-0808">Transferase</keyword>
<dbReference type="EMBL" id="JAMSHJ010000002">
    <property type="protein sequence ID" value="KAI5433541.1"/>
    <property type="molecule type" value="Genomic_DNA"/>
</dbReference>
<evidence type="ECO:0000313" key="5">
    <source>
        <dbReference type="Proteomes" id="UP001058974"/>
    </source>
</evidence>
<dbReference type="PANTHER" id="PTHR48045">
    <property type="entry name" value="UDP-GLYCOSYLTRANSFERASE 72B1"/>
    <property type="match status" value="1"/>
</dbReference>
<dbReference type="FunFam" id="3.40.50.2000:FF:000064">
    <property type="entry name" value="Glycosyltransferase"/>
    <property type="match status" value="1"/>
</dbReference>
<evidence type="ECO:0000313" key="4">
    <source>
        <dbReference type="EMBL" id="KAI5433541.1"/>
    </source>
</evidence>
<dbReference type="SUPFAM" id="SSF53756">
    <property type="entry name" value="UDP-Glycosyltransferase/glycogen phosphorylase"/>
    <property type="match status" value="1"/>
</dbReference>
<keyword evidence="5" id="KW-1185">Reference proteome</keyword>
<keyword evidence="3" id="KW-0328">Glycosyltransferase</keyword>
<dbReference type="AlphaFoldDB" id="A0A9D4Y5T6"/>
<evidence type="ECO:0000256" key="3">
    <source>
        <dbReference type="RuleBase" id="RU003718"/>
    </source>
</evidence>
<comment type="similarity">
    <text evidence="1 3">Belongs to the UDP-glycosyltransferase family.</text>
</comment>
<organism evidence="4 5">
    <name type="scientific">Pisum sativum</name>
    <name type="common">Garden pea</name>
    <name type="synonym">Lathyrus oleraceus</name>
    <dbReference type="NCBI Taxonomy" id="3888"/>
    <lineage>
        <taxon>Eukaryota</taxon>
        <taxon>Viridiplantae</taxon>
        <taxon>Streptophyta</taxon>
        <taxon>Embryophyta</taxon>
        <taxon>Tracheophyta</taxon>
        <taxon>Spermatophyta</taxon>
        <taxon>Magnoliopsida</taxon>
        <taxon>eudicotyledons</taxon>
        <taxon>Gunneridae</taxon>
        <taxon>Pentapetalae</taxon>
        <taxon>rosids</taxon>
        <taxon>fabids</taxon>
        <taxon>Fabales</taxon>
        <taxon>Fabaceae</taxon>
        <taxon>Papilionoideae</taxon>
        <taxon>50 kb inversion clade</taxon>
        <taxon>NPAAA clade</taxon>
        <taxon>Hologalegina</taxon>
        <taxon>IRL clade</taxon>
        <taxon>Fabeae</taxon>
        <taxon>Lathyrus</taxon>
    </lineage>
</organism>
<dbReference type="Gramene" id="Psat02G0072400-T1">
    <property type="protein sequence ID" value="KAI5433541.1"/>
    <property type="gene ID" value="KIW84_020724"/>
</dbReference>
<evidence type="ECO:0000256" key="2">
    <source>
        <dbReference type="ARBA" id="ARBA00022679"/>
    </source>
</evidence>
<reference evidence="4 5" key="1">
    <citation type="journal article" date="2022" name="Nat. Genet.">
        <title>Improved pea reference genome and pan-genome highlight genomic features and evolutionary characteristics.</title>
        <authorList>
            <person name="Yang T."/>
            <person name="Liu R."/>
            <person name="Luo Y."/>
            <person name="Hu S."/>
            <person name="Wang D."/>
            <person name="Wang C."/>
            <person name="Pandey M.K."/>
            <person name="Ge S."/>
            <person name="Xu Q."/>
            <person name="Li N."/>
            <person name="Li G."/>
            <person name="Huang Y."/>
            <person name="Saxena R.K."/>
            <person name="Ji Y."/>
            <person name="Li M."/>
            <person name="Yan X."/>
            <person name="He Y."/>
            <person name="Liu Y."/>
            <person name="Wang X."/>
            <person name="Xiang C."/>
            <person name="Varshney R.K."/>
            <person name="Ding H."/>
            <person name="Gao S."/>
            <person name="Zong X."/>
        </authorList>
    </citation>
    <scope>NUCLEOTIDE SEQUENCE [LARGE SCALE GENOMIC DNA]</scope>
    <source>
        <strain evidence="4 5">cv. Zhongwan 6</strain>
    </source>
</reference>
<dbReference type="Pfam" id="PF00201">
    <property type="entry name" value="UDPGT"/>
    <property type="match status" value="1"/>
</dbReference>
<gene>
    <name evidence="4" type="ORF">KIW84_020724</name>
</gene>
<dbReference type="CDD" id="cd03784">
    <property type="entry name" value="GT1_Gtf-like"/>
    <property type="match status" value="1"/>
</dbReference>
<dbReference type="Gene3D" id="3.40.50.2000">
    <property type="entry name" value="Glycogen Phosphorylase B"/>
    <property type="match status" value="1"/>
</dbReference>
<sequence length="182" mass="20600">LAEGLEESGIFFIWVIRPPFGFDINAEFKAEWLPEGFEERMKLSKRGLLVHKWGPQLEILSHKSTGAFLSHCGWNSVLESLSQGVPIISWPLAAEQAYNAKMLVEEMCVCVELTRTVESVISKDDVKKVIKIVMDQEGKGKEMKEKANQIAVYMREATIERGEEKGSSLRAIDDFVRTILQI</sequence>
<dbReference type="Proteomes" id="UP001058974">
    <property type="component" value="Chromosome 2"/>
</dbReference>
<name>A0A9D4Y5T6_PEA</name>
<accession>A0A9D4Y5T6</accession>
<comment type="caution">
    <text evidence="4">The sequence shown here is derived from an EMBL/GenBank/DDBJ whole genome shotgun (WGS) entry which is preliminary data.</text>
</comment>
<dbReference type="PROSITE" id="PS00375">
    <property type="entry name" value="UDPGT"/>
    <property type="match status" value="1"/>
</dbReference>
<proteinExistence type="inferred from homology"/>
<protein>
    <submittedName>
        <fullName evidence="4">Uncharacterized protein</fullName>
    </submittedName>
</protein>
<dbReference type="PANTHER" id="PTHR48045:SF37">
    <property type="entry name" value="UDP-GLYCOSYLTRANSFERASE 92A1-LIKE"/>
    <property type="match status" value="1"/>
</dbReference>
<dbReference type="InterPro" id="IPR035595">
    <property type="entry name" value="UDP_glycos_trans_CS"/>
</dbReference>
<feature type="non-terminal residue" evidence="4">
    <location>
        <position position="1"/>
    </location>
</feature>
<evidence type="ECO:0000256" key="1">
    <source>
        <dbReference type="ARBA" id="ARBA00009995"/>
    </source>
</evidence>
<dbReference type="InterPro" id="IPR002213">
    <property type="entry name" value="UDP_glucos_trans"/>
</dbReference>
<dbReference type="GO" id="GO:0008194">
    <property type="term" value="F:UDP-glycosyltransferase activity"/>
    <property type="evidence" value="ECO:0007669"/>
    <property type="project" value="InterPro"/>
</dbReference>